<evidence type="ECO:0000256" key="3">
    <source>
        <dbReference type="ARBA" id="ARBA00022737"/>
    </source>
</evidence>
<evidence type="ECO:0000256" key="7">
    <source>
        <dbReference type="PROSITE-ProRule" id="PRU00810"/>
    </source>
</evidence>
<feature type="compositionally biased region" description="Acidic residues" evidence="8">
    <location>
        <begin position="1250"/>
        <end position="1259"/>
    </location>
</feature>
<dbReference type="InterPro" id="IPR013194">
    <property type="entry name" value="HDAC_interact_dom"/>
</dbReference>
<evidence type="ECO:0000256" key="4">
    <source>
        <dbReference type="ARBA" id="ARBA00023015"/>
    </source>
</evidence>
<dbReference type="InterPro" id="IPR039774">
    <property type="entry name" value="Sin3-like"/>
</dbReference>
<evidence type="ECO:0000313" key="10">
    <source>
        <dbReference type="EMBL" id="TVY82404.1"/>
    </source>
</evidence>
<feature type="domain" description="Histone deacetylase interacting" evidence="9">
    <location>
        <begin position="893"/>
        <end position="994"/>
    </location>
</feature>
<dbReference type="OrthoDB" id="10265969at2759"/>
<feature type="compositionally biased region" description="Basic and acidic residues" evidence="8">
    <location>
        <begin position="11"/>
        <end position="26"/>
    </location>
</feature>
<dbReference type="FunFam" id="1.20.1160.11:FF:000001">
    <property type="entry name" value="Paired amphipathic helix protein Sin3"/>
    <property type="match status" value="1"/>
</dbReference>
<dbReference type="GO" id="GO:0010628">
    <property type="term" value="P:positive regulation of gene expression"/>
    <property type="evidence" value="ECO:0007669"/>
    <property type="project" value="UniProtKB-ARBA"/>
</dbReference>
<feature type="compositionally biased region" description="Low complexity" evidence="8">
    <location>
        <begin position="526"/>
        <end position="538"/>
    </location>
</feature>
<feature type="region of interest" description="Disordered" evidence="8">
    <location>
        <begin position="475"/>
        <end position="579"/>
    </location>
</feature>
<evidence type="ECO:0000256" key="5">
    <source>
        <dbReference type="ARBA" id="ARBA00023163"/>
    </source>
</evidence>
<evidence type="ECO:0000256" key="8">
    <source>
        <dbReference type="SAM" id="MobiDB-lite"/>
    </source>
</evidence>
<dbReference type="PANTHER" id="PTHR12346">
    <property type="entry name" value="SIN3B-RELATED"/>
    <property type="match status" value="1"/>
</dbReference>
<dbReference type="PROSITE" id="PS51477">
    <property type="entry name" value="PAH"/>
    <property type="match status" value="2"/>
</dbReference>
<keyword evidence="3" id="KW-0677">Repeat</keyword>
<dbReference type="FunFam" id="1.20.1160.11:FF:000003">
    <property type="entry name" value="Paired amphipathic helix SIN3-like protein"/>
    <property type="match status" value="1"/>
</dbReference>
<feature type="compositionally biased region" description="Gly residues" evidence="8">
    <location>
        <begin position="566"/>
        <end position="577"/>
    </location>
</feature>
<proteinExistence type="predicted"/>
<dbReference type="Gene3D" id="1.20.1160.11">
    <property type="entry name" value="Paired amphipathic helix"/>
    <property type="match status" value="3"/>
</dbReference>
<keyword evidence="5" id="KW-0804">Transcription</keyword>
<keyword evidence="6 7" id="KW-0539">Nucleus</keyword>
<evidence type="ECO:0000256" key="6">
    <source>
        <dbReference type="ARBA" id="ARBA00023242"/>
    </source>
</evidence>
<evidence type="ECO:0000259" key="9">
    <source>
        <dbReference type="SMART" id="SM00761"/>
    </source>
</evidence>
<feature type="compositionally biased region" description="Basic and acidic residues" evidence="8">
    <location>
        <begin position="37"/>
        <end position="57"/>
    </location>
</feature>
<dbReference type="Proteomes" id="UP000469558">
    <property type="component" value="Unassembled WGS sequence"/>
</dbReference>
<dbReference type="SMART" id="SM00761">
    <property type="entry name" value="HDAC_interact"/>
    <property type="match status" value="1"/>
</dbReference>
<dbReference type="GO" id="GO:0000122">
    <property type="term" value="P:negative regulation of transcription by RNA polymerase II"/>
    <property type="evidence" value="ECO:0007669"/>
    <property type="project" value="TreeGrafter"/>
</dbReference>
<keyword evidence="11" id="KW-1185">Reference proteome</keyword>
<gene>
    <name evidence="10" type="primary">SIN3</name>
    <name evidence="10" type="ORF">LSUE1_G003587</name>
</gene>
<organism evidence="10 11">
    <name type="scientific">Lachnellula suecica</name>
    <dbReference type="NCBI Taxonomy" id="602035"/>
    <lineage>
        <taxon>Eukaryota</taxon>
        <taxon>Fungi</taxon>
        <taxon>Dikarya</taxon>
        <taxon>Ascomycota</taxon>
        <taxon>Pezizomycotina</taxon>
        <taxon>Leotiomycetes</taxon>
        <taxon>Helotiales</taxon>
        <taxon>Lachnaceae</taxon>
        <taxon>Lachnellula</taxon>
    </lineage>
</organism>
<dbReference type="InterPro" id="IPR036600">
    <property type="entry name" value="PAH_sf"/>
</dbReference>
<evidence type="ECO:0000256" key="2">
    <source>
        <dbReference type="ARBA" id="ARBA00022491"/>
    </source>
</evidence>
<sequence>MNNPPHGPPGYDREREREREVEEQRRVHALQQQQELAQREQNERQERERERQHREHYQPPPPHQNDTASIPLHQPVADRLRGAIHSPSGILGTHNGAPPPSGPLGAPSGPGNAFGGPLHSEANRPIQHNPQGAAGQLPQQPGFPNILHHNAAPPSVPIGGPGGAAVGFGGPLQQQQQQQQQQQTQQQQQQEAVSRLQQLPFGPPIPQGHQLPGAPALGQGGQQPILNGNSVSVVACPIALASYGEEKHKSSVVSDAPAVNVISPQKSHFSSSQHASPVPEALVFSEALDFMVILHSTLFPTVYQPLQANMSPRAWHTPPWGALNPPPNHYLGSTDALPYYSPRSIDPYPIRHLLYPNGNFNARAQDALSYLDQVKVQFADQPDVYNRFLDIMKDFKSQAIDTPGVINRVSELFAGHPNLIQGFNTFLPPGYRIECGAGNDPNTIRVTTPMGTTVQSITGAGRALPDAVMGQGGAGGQYYGAQQRHGNWQQQPQHSIESPEGVFSPQNQNAGPAYNQIQPQHSSYEAQQAAAAAHQQQQRGVSQLTNAVATTLGHPPRNTQTPTPGGQAGMNGAGGQQGLEKRGPVEFNHAISYVNKIKFGKAGGTSRLHDNNRRFGANTIVTQNRFQDRPEIYKQFLEILQTYQRESKPIQDVYAQVTQLFNTAPDLLEDFKQFLPESAAQAKAAAQKAMEEASAMSGANQTPQQSYARNGGEAKMPTVGNFAVPASTSKEGKKRARNSNAAASGSQINAMGESSRGIGAGANNKRTKLTHNKSAAPDAQAVSPTLTPVLPEPLAPTTTTAATSEELAFFDRVKKHIGDKKRMNEFLKLCNLFSQDMIDREVLVHKAGNFIGSSADLINWFRDFVGIDAAAQDALQPIDNRPKPPTGRVSLSNCRGLGPSYRLLPKRERLKPCSGRDEMCNAVLNDDWASHPTWASEDSGFVAHRKNVYEEGLHRIEEERHDYDFNIEANAKVIQLLEPIGQNLLGLSTDERNEFRMPIGLGGQSQAIYKRVLKKIYGDRGPEVAADLFKDPGAVLPIVLARLKQKDEEWRFTQREWEKVWNAQTISMYLRSLDHMGLSVKQADKRNFSQKHLIDAIKTKHEEQRRQRTTQPGKSSDLHQFAFDFSDTEVVTNVLRFMIIYANNAPQHNSQERRRITEFFEKFVTNFFGLSEEAVAECTRDIYRGTPDDDFDEGTPLELPNGGRGGRRPVNGRKNDLRRGVLDKARNGVRGRGQKEDSATGSKESTPDVDSLDEDGGEAAEDRAVTEVTNERWASVPIPVAVSGTHELSADDVKLTVDLARKHEIYNLYCNQTIYVFFTIFQILYRRLKEIKESEEEAKEEGIRATAQKPAEKIGLMDNVKTDFHQPLNGETYYSRTLALVEDFINGELDEGKYHDFLRHFYLKKGWQLYTVTDLLKTLARLGSVCASVDAKEKTPDLLDQFYRFKETKETTYNTEINMRKQAEKYIKDGELFVIGWNPAQNAATLRWIQRDETTFDVHGMERMARWQYYVASYIRIEPTEGIKRGSVEKSVLKRNNPPPDADTEEPKPLVFNEDLTLQICANTYKLIYRKGGSEYFSYTDKPLGDNAETGVSFARERLSKFEESRKQRFKEKFEMNNNWMKDLPHDEVSKITQDFKKWTDDGILPGTEAPVASGSGDVKMME</sequence>
<feature type="region of interest" description="Disordered" evidence="8">
    <location>
        <begin position="1529"/>
        <end position="1548"/>
    </location>
</feature>
<feature type="compositionally biased region" description="Polar residues" evidence="8">
    <location>
        <begin position="697"/>
        <end position="708"/>
    </location>
</feature>
<comment type="caution">
    <text evidence="10">The sequence shown here is derived from an EMBL/GenBank/DDBJ whole genome shotgun (WGS) entry which is preliminary data.</text>
</comment>
<feature type="compositionally biased region" description="Low complexity" evidence="8">
    <location>
        <begin position="130"/>
        <end position="144"/>
    </location>
</feature>
<reference evidence="10 11" key="1">
    <citation type="submission" date="2018-05" db="EMBL/GenBank/DDBJ databases">
        <title>Genome sequencing and assembly of the regulated plant pathogen Lachnellula willkommii and related sister species for the development of diagnostic species identification markers.</title>
        <authorList>
            <person name="Giroux E."/>
            <person name="Bilodeau G."/>
        </authorList>
    </citation>
    <scope>NUCLEOTIDE SEQUENCE [LARGE SCALE GENOMIC DNA]</scope>
    <source>
        <strain evidence="10 11">CBS 268.59</strain>
    </source>
</reference>
<dbReference type="PANTHER" id="PTHR12346:SF0">
    <property type="entry name" value="SIN3A, ISOFORM G"/>
    <property type="match status" value="1"/>
</dbReference>
<dbReference type="GO" id="GO:0003714">
    <property type="term" value="F:transcription corepressor activity"/>
    <property type="evidence" value="ECO:0007669"/>
    <property type="project" value="InterPro"/>
</dbReference>
<feature type="region of interest" description="Disordered" evidence="8">
    <location>
        <begin position="1"/>
        <end position="223"/>
    </location>
</feature>
<dbReference type="InterPro" id="IPR003822">
    <property type="entry name" value="PAH"/>
</dbReference>
<feature type="compositionally biased region" description="Basic and acidic residues" evidence="8">
    <location>
        <begin position="1213"/>
        <end position="1226"/>
    </location>
</feature>
<dbReference type="FunFam" id="1.20.1160.11:FF:000002">
    <property type="entry name" value="Paired amphipathic helix protein SIN3"/>
    <property type="match status" value="1"/>
</dbReference>
<accession>A0A8T9CF79</accession>
<feature type="region of interest" description="Disordered" evidence="8">
    <location>
        <begin position="1185"/>
        <end position="1268"/>
    </location>
</feature>
<protein>
    <submittedName>
        <fullName evidence="10">Transcriptional regulatory protein SIN3</fullName>
    </submittedName>
</protein>
<feature type="compositionally biased region" description="Polar residues" evidence="8">
    <location>
        <begin position="484"/>
        <end position="496"/>
    </location>
</feature>
<evidence type="ECO:0000313" key="11">
    <source>
        <dbReference type="Proteomes" id="UP000469558"/>
    </source>
</evidence>
<keyword evidence="4" id="KW-0805">Transcription regulation</keyword>
<dbReference type="Pfam" id="PF08295">
    <property type="entry name" value="Sin3_corepress"/>
    <property type="match status" value="1"/>
</dbReference>
<feature type="compositionally biased region" description="Gly residues" evidence="8">
    <location>
        <begin position="159"/>
        <end position="170"/>
    </location>
</feature>
<name>A0A8T9CF79_9HELO</name>
<dbReference type="InterPro" id="IPR031693">
    <property type="entry name" value="Sin3_C"/>
</dbReference>
<feature type="region of interest" description="Disordered" evidence="8">
    <location>
        <begin position="693"/>
        <end position="796"/>
    </location>
</feature>
<dbReference type="GO" id="GO:0033698">
    <property type="term" value="C:Rpd3L complex"/>
    <property type="evidence" value="ECO:0007669"/>
    <property type="project" value="UniProtKB-ARBA"/>
</dbReference>
<comment type="subcellular location">
    <subcellularLocation>
        <location evidence="1 7">Nucleus</location>
    </subcellularLocation>
</comment>
<dbReference type="Pfam" id="PF02671">
    <property type="entry name" value="PAH"/>
    <property type="match status" value="3"/>
</dbReference>
<evidence type="ECO:0000256" key="1">
    <source>
        <dbReference type="ARBA" id="ARBA00004123"/>
    </source>
</evidence>
<feature type="compositionally biased region" description="Polar residues" evidence="8">
    <location>
        <begin position="504"/>
        <end position="525"/>
    </location>
</feature>
<dbReference type="SUPFAM" id="SSF47762">
    <property type="entry name" value="PAH2 domain"/>
    <property type="match status" value="3"/>
</dbReference>
<dbReference type="Pfam" id="PF16879">
    <property type="entry name" value="Sin3a_C"/>
    <property type="match status" value="1"/>
</dbReference>
<keyword evidence="2" id="KW-0678">Repressor</keyword>
<feature type="compositionally biased region" description="Low complexity" evidence="8">
    <location>
        <begin position="171"/>
        <end position="190"/>
    </location>
</feature>
<feature type="compositionally biased region" description="Polar residues" evidence="8">
    <location>
        <begin position="539"/>
        <end position="549"/>
    </location>
</feature>
<dbReference type="EMBL" id="QGMK01000323">
    <property type="protein sequence ID" value="TVY82404.1"/>
    <property type="molecule type" value="Genomic_DNA"/>
</dbReference>